<feature type="region of interest" description="Disordered" evidence="9">
    <location>
        <begin position="1364"/>
        <end position="1401"/>
    </location>
</feature>
<feature type="region of interest" description="Disordered" evidence="9">
    <location>
        <begin position="1741"/>
        <end position="1777"/>
    </location>
</feature>
<keyword evidence="11" id="KW-0548">Nucleotidyltransferase</keyword>
<feature type="compositionally biased region" description="Low complexity" evidence="9">
    <location>
        <begin position="1741"/>
        <end position="1751"/>
    </location>
</feature>
<feature type="region of interest" description="Disordered" evidence="9">
    <location>
        <begin position="550"/>
        <end position="599"/>
    </location>
</feature>
<dbReference type="Gene3D" id="4.10.60.10">
    <property type="entry name" value="Zinc finger, CCHC-type"/>
    <property type="match status" value="1"/>
</dbReference>
<feature type="region of interest" description="Disordered" evidence="9">
    <location>
        <begin position="1798"/>
        <end position="1832"/>
    </location>
</feature>
<dbReference type="PANTHER" id="PTHR12271:SF34">
    <property type="entry name" value="TERMINAL URIDYLYLTRANSFERASE 7"/>
    <property type="match status" value="1"/>
</dbReference>
<keyword evidence="4" id="KW-0808">Transferase</keyword>
<feature type="compositionally biased region" description="Basic residues" evidence="9">
    <location>
        <begin position="178"/>
        <end position="187"/>
    </location>
</feature>
<dbReference type="InterPro" id="IPR035903">
    <property type="entry name" value="HesB-like_dom_sf"/>
</dbReference>
<comment type="caution">
    <text evidence="11">The sequence shown here is derived from an EMBL/GenBank/DDBJ whole genome shotgun (WGS) entry which is preliminary data.</text>
</comment>
<evidence type="ECO:0000259" key="10">
    <source>
        <dbReference type="PROSITE" id="PS50158"/>
    </source>
</evidence>
<dbReference type="InterPro" id="IPR001878">
    <property type="entry name" value="Znf_CCHC"/>
</dbReference>
<dbReference type="FunFam" id="1.10.1410.10:FF:000002">
    <property type="entry name" value="terminal uridylyltransferase 4 isoform X1"/>
    <property type="match status" value="1"/>
</dbReference>
<dbReference type="PROSITE" id="PS50158">
    <property type="entry name" value="ZF_CCHC"/>
    <property type="match status" value="3"/>
</dbReference>
<dbReference type="GO" id="GO:0051536">
    <property type="term" value="F:iron-sulfur cluster binding"/>
    <property type="evidence" value="ECO:0007669"/>
    <property type="project" value="InterPro"/>
</dbReference>
<comment type="similarity">
    <text evidence="3">Belongs to the HesB/IscA family.</text>
</comment>
<feature type="region of interest" description="Disordered" evidence="9">
    <location>
        <begin position="1872"/>
        <end position="1917"/>
    </location>
</feature>
<feature type="compositionally biased region" description="Acidic residues" evidence="9">
    <location>
        <begin position="786"/>
        <end position="798"/>
    </location>
</feature>
<feature type="compositionally biased region" description="Basic and acidic residues" evidence="9">
    <location>
        <begin position="773"/>
        <end position="785"/>
    </location>
</feature>
<feature type="region of interest" description="Disordered" evidence="9">
    <location>
        <begin position="1263"/>
        <end position="1303"/>
    </location>
</feature>
<dbReference type="FunFam" id="3.30.460.10:FF:000005">
    <property type="entry name" value="terminal uridylyltransferase 4 isoform X1"/>
    <property type="match status" value="1"/>
</dbReference>
<dbReference type="PANTHER" id="PTHR12271">
    <property type="entry name" value="POLY A POLYMERASE CID PAP -RELATED"/>
    <property type="match status" value="1"/>
</dbReference>
<feature type="region of interest" description="Disordered" evidence="9">
    <location>
        <begin position="1993"/>
        <end position="2060"/>
    </location>
</feature>
<dbReference type="Pfam" id="PF19088">
    <property type="entry name" value="TUTase"/>
    <property type="match status" value="1"/>
</dbReference>
<feature type="domain" description="CCHC-type" evidence="10">
    <location>
        <begin position="1349"/>
        <end position="1365"/>
    </location>
</feature>
<proteinExistence type="inferred from homology"/>
<dbReference type="SUPFAM" id="SSF81301">
    <property type="entry name" value="Nucleotidyltransferase"/>
    <property type="match status" value="2"/>
</dbReference>
<keyword evidence="5" id="KW-0479">Metal-binding</keyword>
<name>A0A8J6KP80_MICOH</name>
<keyword evidence="7" id="KW-0464">Manganese</keyword>
<feature type="region of interest" description="Disordered" evidence="9">
    <location>
        <begin position="741"/>
        <end position="812"/>
    </location>
</feature>
<feature type="region of interest" description="Disordered" evidence="9">
    <location>
        <begin position="1439"/>
        <end position="1490"/>
    </location>
</feature>
<sequence>MGDTAKPYFVKRTKDRGISDDDDFRRGHPQQDYLIMDDYAKGHGSKMEKGLPKKKIAPGNYGNTPRKGPYAVSSNPYAFKNPMYSQPVWMNDNHKDQNKRWLPDELAGNADSWRELKPGPRIPTISRSRKDSFQENDECYRWPDGRGCRAARRLFQKDIAGLEAMSEMEAGSPENKKQRSRPRKPRRTRNEESEQDGELEGPVIDESVLSTKELLGLHQAEERLKRDCIHRLKRRPRNCPTAKYTCKLCDALIDSIPFAHKHIKEKRHKKNLREKQEEELLTTLPPPTPSQIKAVGSAVDRVVQEFGLHNENLDQRLEIKHVMESVFQHKLPDCSLRLYGSSCSRLGFKDSDVNIDVQFPATMSQPDVLLLVQECLKNSDSFTDVDADFHARVPVVIEEFSLNKLGNFILKDIEKDSVVWEYTDDTTGGASTTKEEAPKETPRKTGQVPLTFNIKHQPSVPVGQLWVELLRFYALEFNLADLVISIRVKELISRESKDWPKKRIAIEDPYSVKRNVARTLNNQPVFEYILHCLRTTYKYFALPHRVTKPNLTKPPSPVTHVSDPDKGARNCGPKLQTTETDKPGKAAVAQGPGVPTSEACKAQPLILKSTPEQLGSPPKEIHQTEVHCEGCEDAMAQHQETESGNEKVRRKAGHLWSRDDHSLSCSKHPELQNCGGLCGLQADNTLELVGLRSPGAKERDSCAYLDDKADINEGHTDDADELEESLNCFSPGVQGQASAVMHFDDDEEEEEEEEEDEEPRLSMNHTEDEEGVVSEHQEDNRHTGSGEEDVLSEEDDLAEPAKSKDLDECGEPMDGTLLIDLNRISLNEKSFPEENSPRDQSDFFYEFRKLAFTKGKSPTVVCSLCKREGHLKKDCPEDFKRIQLDPLPPLTPKFSNILDQVCIQCYKDFSPTLVDDQAREHIRQNLESFIKQDFPGTKLSLFGSSKNGFGFKQSDLDVCMTINGHETAEGLDCVRTIEELARVLRKHSGLRNILPITTAKVPIVKFFHLRSGLEVDISLYNTLALHNTRLLSAYSAIDPRVKYLCYTMKVFTKMCDIGDASRGSLSSYAYTLMVLYFLQQRSPPVIPVLQEIYKGEKKPEILVDGWNIYFFDQIDELPTCWPEYGKNTESVGQLWLGLLRFYTEEFDFKEHVISIRRKSLLTTFKKQWTSKYIVIEDPFDLNHNLGAGLSRKMTNFIMKAFINGRRVFGIPVKGFPKDYPSKMEYFFDPDVLTEGELAPNDRCCRICGKIGHFMKDCPMRRKVRRRRDQEDTPNQRYSESKEKRSKEDKEIQNKYTEKEVSAKEDKPTQCAAVKAKPARAVVDLGREKILRTPVEKWKRQDDKDLREKRCFLCGREGHIKKECSQFKGSPDAGGIHSPSTSAQHRSSSLAQEGTCGSTVTAVSQSDMERKLPHGVSTGSFCCRSGFRLGFRRCPSAGAPQQKPFYFRQHGDREARKVTGHRPRRVSADGLRPSPSLTRLSNGGAGRGLRRLRRSLCRQRASRVHGARLRGHAPAGGCGRRAVTMSASLVRATVRAVSKRKLQPTRAALTLTPSAVNKIKQLLKDKPEHVGLKVGVRTRGCNGLSYTLEYSKTKGDSDEEVIQDGVRVFIEKKAQLTLLGTEMDYVEDKLSNGEGGEPLRQSHSSPAYEVTDTVQTAEGDRPSNVDNTSRDDGEPHSRPRQEPPVKDQVAESESKNEMAGSSSHPEIPKGDQKVERNPMYKRTRSMLSEILRDPEVSAILSGSASSGKFISSTEGDADRNKVASSLATEHNPSRAQLHEDPVVLDVQRLLVRELKLKLENQSQSQTVSSESNVSLTSASLTGYSPSSSDSMNSVDVSVSRDFQTHQHNPGISLDLWQKPRAFKHILRNLTPAENRLASPVPRGENSSSETPGLETSKAGRKSQPVKGKSDHKPHPPEGYFRKKIGQFFQWLHSSKDSTRQRSEKDRALSMSYGAPEAHELMASLGKLLEDKLLCGQKSEFLEWAQKKRLQAPLKPTKGQPYTHGVASAHHGAGESSCYCPQTDLSSGPSQTLGLKRRHPHVSFEQQSQFLSYTPSPEARDP</sequence>
<dbReference type="InterPro" id="IPR054708">
    <property type="entry name" value="MTPAP-like_central"/>
</dbReference>
<dbReference type="Proteomes" id="UP000710432">
    <property type="component" value="Unassembled WGS sequence"/>
</dbReference>
<dbReference type="Pfam" id="PF00098">
    <property type="entry name" value="zf-CCHC"/>
    <property type="match status" value="2"/>
</dbReference>
<dbReference type="GO" id="GO:0008270">
    <property type="term" value="F:zinc ion binding"/>
    <property type="evidence" value="ECO:0007669"/>
    <property type="project" value="UniProtKB-KW"/>
</dbReference>
<comment type="cofactor">
    <cofactor evidence="1">
        <name>Mn(2+)</name>
        <dbReference type="ChEBI" id="CHEBI:29035"/>
    </cofactor>
</comment>
<feature type="compositionally biased region" description="Basic and acidic residues" evidence="9">
    <location>
        <begin position="1278"/>
        <end position="1303"/>
    </location>
</feature>
<dbReference type="Pfam" id="PF03828">
    <property type="entry name" value="PAP_assoc"/>
    <property type="match status" value="2"/>
</dbReference>
<reference evidence="11" key="1">
    <citation type="submission" date="2020-03" db="EMBL/GenBank/DDBJ databases">
        <title>Studies in the Genomics of Life Span.</title>
        <authorList>
            <person name="Glass D."/>
        </authorList>
    </citation>
    <scope>NUCLEOTIDE SEQUENCE</scope>
    <source>
        <strain evidence="11">LTLLF</strain>
        <tissue evidence="11">Muscle</tissue>
    </source>
</reference>
<evidence type="ECO:0000256" key="1">
    <source>
        <dbReference type="ARBA" id="ARBA00001936"/>
    </source>
</evidence>
<feature type="compositionally biased region" description="Polar residues" evidence="9">
    <location>
        <begin position="2042"/>
        <end position="2053"/>
    </location>
</feature>
<keyword evidence="6" id="KW-0460">Magnesium</keyword>
<evidence type="ECO:0000256" key="6">
    <source>
        <dbReference type="ARBA" id="ARBA00022842"/>
    </source>
</evidence>
<keyword evidence="8" id="KW-0862">Zinc</keyword>
<protein>
    <submittedName>
        <fullName evidence="11">Terminal uridylyltransferase 7</fullName>
    </submittedName>
</protein>
<feature type="region of interest" description="Disordered" evidence="9">
    <location>
        <begin position="111"/>
        <end position="135"/>
    </location>
</feature>
<evidence type="ECO:0000256" key="4">
    <source>
        <dbReference type="ARBA" id="ARBA00022679"/>
    </source>
</evidence>
<feature type="compositionally biased region" description="Polar residues" evidence="9">
    <location>
        <begin position="1761"/>
        <end position="1773"/>
    </location>
</feature>
<evidence type="ECO:0000256" key="3">
    <source>
        <dbReference type="ARBA" id="ARBA00006718"/>
    </source>
</evidence>
<dbReference type="EMBL" id="JAATJU010024800">
    <property type="protein sequence ID" value="KAH0504908.1"/>
    <property type="molecule type" value="Genomic_DNA"/>
</dbReference>
<evidence type="ECO:0000313" key="12">
    <source>
        <dbReference type="Proteomes" id="UP000710432"/>
    </source>
</evidence>
<dbReference type="Gene3D" id="3.30.460.10">
    <property type="entry name" value="Beta Polymerase, domain 2"/>
    <property type="match status" value="2"/>
</dbReference>
<dbReference type="NCBIfam" id="TIGR00049">
    <property type="entry name" value="iron-sulfur cluster assembly accessory protein"/>
    <property type="match status" value="1"/>
</dbReference>
<accession>A0A8J6KP80</accession>
<feature type="compositionally biased region" description="Basic and acidic residues" evidence="9">
    <location>
        <begin position="1657"/>
        <end position="1695"/>
    </location>
</feature>
<dbReference type="GO" id="GO:0031123">
    <property type="term" value="P:RNA 3'-end processing"/>
    <property type="evidence" value="ECO:0007669"/>
    <property type="project" value="TreeGrafter"/>
</dbReference>
<feature type="compositionally biased region" description="Basic and acidic residues" evidence="9">
    <location>
        <begin position="1705"/>
        <end position="1717"/>
    </location>
</feature>
<dbReference type="CDD" id="cd05402">
    <property type="entry name" value="NT_PAP_TUTase"/>
    <property type="match status" value="2"/>
</dbReference>
<dbReference type="InterPro" id="IPR045100">
    <property type="entry name" value="TUT4/7_NTP_transf"/>
</dbReference>
<dbReference type="Pfam" id="PF22600">
    <property type="entry name" value="MTPAP-like_central"/>
    <property type="match status" value="1"/>
</dbReference>
<evidence type="ECO:0000313" key="11">
    <source>
        <dbReference type="EMBL" id="KAH0504908.1"/>
    </source>
</evidence>
<gene>
    <name evidence="11" type="ORF">LTLLF_180300</name>
</gene>
<dbReference type="InterPro" id="IPR043519">
    <property type="entry name" value="NT_sf"/>
</dbReference>
<dbReference type="Pfam" id="PF01521">
    <property type="entry name" value="Fe-S_biosyn"/>
    <property type="match status" value="1"/>
</dbReference>
<feature type="compositionally biased region" description="Basic and acidic residues" evidence="9">
    <location>
        <begin position="15"/>
        <end position="26"/>
    </location>
</feature>
<dbReference type="SUPFAM" id="SSF89360">
    <property type="entry name" value="HesB-like domain"/>
    <property type="match status" value="1"/>
</dbReference>
<dbReference type="Pfam" id="PF16631">
    <property type="entry name" value="TUTF7_u4"/>
    <property type="match status" value="1"/>
</dbReference>
<dbReference type="Gene3D" id="1.10.1410.10">
    <property type="match status" value="2"/>
</dbReference>
<organism evidence="11 12">
    <name type="scientific">Microtus ochrogaster</name>
    <name type="common">Prairie vole</name>
    <dbReference type="NCBI Taxonomy" id="79684"/>
    <lineage>
        <taxon>Eukaryota</taxon>
        <taxon>Metazoa</taxon>
        <taxon>Chordata</taxon>
        <taxon>Craniata</taxon>
        <taxon>Vertebrata</taxon>
        <taxon>Euteleostomi</taxon>
        <taxon>Mammalia</taxon>
        <taxon>Eutheria</taxon>
        <taxon>Euarchontoglires</taxon>
        <taxon>Glires</taxon>
        <taxon>Rodentia</taxon>
        <taxon>Myomorpha</taxon>
        <taxon>Muroidea</taxon>
        <taxon>Cricetidae</taxon>
        <taxon>Arvicolinae</taxon>
        <taxon>Microtus</taxon>
    </lineage>
</organism>
<dbReference type="InterPro" id="IPR016092">
    <property type="entry name" value="ATAP"/>
</dbReference>
<feature type="compositionally biased region" description="Low complexity" evidence="9">
    <location>
        <begin position="1823"/>
        <end position="1832"/>
    </location>
</feature>
<evidence type="ECO:0000256" key="5">
    <source>
        <dbReference type="ARBA" id="ARBA00022723"/>
    </source>
</evidence>
<dbReference type="InterPro" id="IPR000361">
    <property type="entry name" value="ATAP_core_dom"/>
</dbReference>
<feature type="region of interest" description="Disordered" evidence="9">
    <location>
        <begin position="1"/>
        <end position="73"/>
    </location>
</feature>
<feature type="compositionally biased region" description="Basic and acidic residues" evidence="9">
    <location>
        <begin position="433"/>
        <end position="443"/>
    </location>
</feature>
<feature type="compositionally biased region" description="Acidic residues" evidence="9">
    <location>
        <begin position="744"/>
        <end position="758"/>
    </location>
</feature>
<feature type="compositionally biased region" description="Polar residues" evidence="9">
    <location>
        <begin position="1799"/>
        <end position="1822"/>
    </location>
</feature>
<feature type="compositionally biased region" description="Basic and acidic residues" evidence="9">
    <location>
        <begin position="38"/>
        <end position="51"/>
    </location>
</feature>
<dbReference type="GO" id="GO:0003676">
    <property type="term" value="F:nucleic acid binding"/>
    <property type="evidence" value="ECO:0007669"/>
    <property type="project" value="InterPro"/>
</dbReference>
<dbReference type="GO" id="GO:0016226">
    <property type="term" value="P:iron-sulfur cluster assembly"/>
    <property type="evidence" value="ECO:0007669"/>
    <property type="project" value="InterPro"/>
</dbReference>
<evidence type="ECO:0000256" key="9">
    <source>
        <dbReference type="SAM" id="MobiDB-lite"/>
    </source>
</evidence>
<dbReference type="Gene3D" id="2.60.300.12">
    <property type="entry name" value="HesB-like domain"/>
    <property type="match status" value="1"/>
</dbReference>
<evidence type="ECO:0000256" key="7">
    <source>
        <dbReference type="ARBA" id="ARBA00023211"/>
    </source>
</evidence>
<feature type="region of interest" description="Disordered" evidence="9">
    <location>
        <begin position="425"/>
        <end position="445"/>
    </location>
</feature>
<dbReference type="SUPFAM" id="SSF81631">
    <property type="entry name" value="PAP/OAS1 substrate-binding domain"/>
    <property type="match status" value="2"/>
</dbReference>
<feature type="region of interest" description="Disordered" evidence="9">
    <location>
        <begin position="1628"/>
        <end position="1718"/>
    </location>
</feature>
<keyword evidence="8" id="KW-0863">Zinc-finger</keyword>
<feature type="domain" description="CCHC-type" evidence="10">
    <location>
        <begin position="862"/>
        <end position="877"/>
    </location>
</feature>
<dbReference type="InterPro" id="IPR002058">
    <property type="entry name" value="PAP_assoc"/>
</dbReference>
<feature type="region of interest" description="Disordered" evidence="9">
    <location>
        <begin position="164"/>
        <end position="202"/>
    </location>
</feature>
<evidence type="ECO:0000256" key="8">
    <source>
        <dbReference type="PROSITE-ProRule" id="PRU00047"/>
    </source>
</evidence>
<feature type="compositionally biased region" description="Polar residues" evidence="9">
    <location>
        <begin position="2017"/>
        <end position="2031"/>
    </location>
</feature>
<feature type="compositionally biased region" description="Polar residues" evidence="9">
    <location>
        <begin position="1377"/>
        <end position="1401"/>
    </location>
</feature>
<dbReference type="SUPFAM" id="SSF57756">
    <property type="entry name" value="Retrovirus zinc finger-like domains"/>
    <property type="match status" value="3"/>
</dbReference>
<dbReference type="SMART" id="SM00343">
    <property type="entry name" value="ZnF_C2HC"/>
    <property type="match status" value="3"/>
</dbReference>
<comment type="cofactor">
    <cofactor evidence="2">
        <name>Mg(2+)</name>
        <dbReference type="ChEBI" id="CHEBI:18420"/>
    </cofactor>
</comment>
<dbReference type="GO" id="GO:0050265">
    <property type="term" value="F:RNA uridylyltransferase activity"/>
    <property type="evidence" value="ECO:0007669"/>
    <property type="project" value="TreeGrafter"/>
</dbReference>
<feature type="domain" description="CCHC-type" evidence="10">
    <location>
        <begin position="1244"/>
        <end position="1258"/>
    </location>
</feature>
<evidence type="ECO:0000256" key="2">
    <source>
        <dbReference type="ARBA" id="ARBA00001946"/>
    </source>
</evidence>
<dbReference type="InterPro" id="IPR036875">
    <property type="entry name" value="Znf_CCHC_sf"/>
</dbReference>